<evidence type="ECO:0000256" key="1">
    <source>
        <dbReference type="ARBA" id="ARBA00001966"/>
    </source>
</evidence>
<name>A0A286U371_9BACT</name>
<accession>A0A286U371</accession>
<dbReference type="PANTHER" id="PTHR43409">
    <property type="entry name" value="ANAEROBIC MAGNESIUM-PROTOPORPHYRIN IX MONOMETHYL ESTER CYCLASE-RELATED"/>
    <property type="match status" value="1"/>
</dbReference>
<keyword evidence="8" id="KW-1185">Reference proteome</keyword>
<dbReference type="EMBL" id="BAOS01000035">
    <property type="protein sequence ID" value="GAX62579.1"/>
    <property type="molecule type" value="Genomic_DNA"/>
</dbReference>
<protein>
    <submittedName>
        <fullName evidence="7">Fe-S oxidoreductase</fullName>
    </submittedName>
</protein>
<keyword evidence="6" id="KW-1133">Transmembrane helix</keyword>
<evidence type="ECO:0000313" key="7">
    <source>
        <dbReference type="EMBL" id="GAX62579.1"/>
    </source>
</evidence>
<reference evidence="8" key="1">
    <citation type="journal article" date="2017" name="Environ. Microbiol. Rep.">
        <title>Genetic Diversity of Marine Anaerobic Ammonium-Oxidizing Bacteria as Revealed by Genomic and Proteomic Analyses of 'Candidatus Scalindua japonica'.</title>
        <authorList>
            <person name="Oshiki M."/>
            <person name="Mizuto K."/>
            <person name="Kimura Z."/>
            <person name="Kindaichi T."/>
            <person name="Satoh H."/>
            <person name="Okabe S."/>
        </authorList>
    </citation>
    <scope>NUCLEOTIDE SEQUENCE [LARGE SCALE GENOMIC DNA]</scope>
    <source>
        <strain evidence="8">husup-a2</strain>
    </source>
</reference>
<feature type="transmembrane region" description="Helical" evidence="6">
    <location>
        <begin position="129"/>
        <end position="150"/>
    </location>
</feature>
<gene>
    <name evidence="7" type="ORF">SCALIN_C35_0018</name>
</gene>
<dbReference type="RefSeq" id="WP_096895965.1">
    <property type="nucleotide sequence ID" value="NZ_BAOS01000035.1"/>
</dbReference>
<keyword evidence="3" id="KW-0479">Metal-binding</keyword>
<sequence length="228" mass="27526">MLQVWRDAGVVTHVGYIIGFPGDTYDSIMRDVERLKNELPIEFFEFFMMTPLPGSQDHLDNYLKGVPMSKDMNEYDTAHPCMEHPKMSRDELMRAYRDAWKSFYSHRHVETILNRRKDRRRKNIARHMIWFRNAVFIEGLHPFLFGLFRIKGRKRRSPKFRTESIPIYYYRRTWDIVSWLVRTLLMFIELRYLYYKANRDKNNDYMDMAITPELLIKKGIIAEEPASP</sequence>
<dbReference type="OrthoDB" id="9801424at2"/>
<comment type="caution">
    <text evidence="7">The sequence shown here is derived from an EMBL/GenBank/DDBJ whole genome shotgun (WGS) entry which is preliminary data.</text>
</comment>
<evidence type="ECO:0000256" key="5">
    <source>
        <dbReference type="ARBA" id="ARBA00023014"/>
    </source>
</evidence>
<evidence type="ECO:0000256" key="4">
    <source>
        <dbReference type="ARBA" id="ARBA00023004"/>
    </source>
</evidence>
<organism evidence="7 8">
    <name type="scientific">Candidatus Scalindua japonica</name>
    <dbReference type="NCBI Taxonomy" id="1284222"/>
    <lineage>
        <taxon>Bacteria</taxon>
        <taxon>Pseudomonadati</taxon>
        <taxon>Planctomycetota</taxon>
        <taxon>Candidatus Brocadiia</taxon>
        <taxon>Candidatus Brocadiales</taxon>
        <taxon>Candidatus Scalinduaceae</taxon>
        <taxon>Candidatus Scalindua</taxon>
    </lineage>
</organism>
<dbReference type="GO" id="GO:0046872">
    <property type="term" value="F:metal ion binding"/>
    <property type="evidence" value="ECO:0007669"/>
    <property type="project" value="UniProtKB-KW"/>
</dbReference>
<dbReference type="AlphaFoldDB" id="A0A286U371"/>
<keyword evidence="6" id="KW-0812">Transmembrane</keyword>
<evidence type="ECO:0000313" key="8">
    <source>
        <dbReference type="Proteomes" id="UP000218542"/>
    </source>
</evidence>
<keyword evidence="5" id="KW-0411">Iron-sulfur</keyword>
<dbReference type="GO" id="GO:0005829">
    <property type="term" value="C:cytosol"/>
    <property type="evidence" value="ECO:0007669"/>
    <property type="project" value="TreeGrafter"/>
</dbReference>
<dbReference type="PANTHER" id="PTHR43409:SF7">
    <property type="entry name" value="BLL1977 PROTEIN"/>
    <property type="match status" value="1"/>
</dbReference>
<dbReference type="SUPFAM" id="SSF102114">
    <property type="entry name" value="Radical SAM enzymes"/>
    <property type="match status" value="1"/>
</dbReference>
<evidence type="ECO:0000256" key="2">
    <source>
        <dbReference type="ARBA" id="ARBA00022691"/>
    </source>
</evidence>
<comment type="cofactor">
    <cofactor evidence="1">
        <name>[4Fe-4S] cluster</name>
        <dbReference type="ChEBI" id="CHEBI:49883"/>
    </cofactor>
</comment>
<evidence type="ECO:0000256" key="6">
    <source>
        <dbReference type="SAM" id="Phobius"/>
    </source>
</evidence>
<dbReference type="GO" id="GO:0051536">
    <property type="term" value="F:iron-sulfur cluster binding"/>
    <property type="evidence" value="ECO:0007669"/>
    <property type="project" value="UniProtKB-KW"/>
</dbReference>
<dbReference type="Proteomes" id="UP000218542">
    <property type="component" value="Unassembled WGS sequence"/>
</dbReference>
<feature type="transmembrane region" description="Helical" evidence="6">
    <location>
        <begin position="176"/>
        <end position="194"/>
    </location>
</feature>
<evidence type="ECO:0000256" key="3">
    <source>
        <dbReference type="ARBA" id="ARBA00022723"/>
    </source>
</evidence>
<keyword evidence="4" id="KW-0408">Iron</keyword>
<proteinExistence type="predicted"/>
<dbReference type="InterPro" id="IPR058240">
    <property type="entry name" value="rSAM_sf"/>
</dbReference>
<dbReference type="InterPro" id="IPR051198">
    <property type="entry name" value="BchE-like"/>
</dbReference>
<keyword evidence="6" id="KW-0472">Membrane</keyword>
<keyword evidence="2" id="KW-0949">S-adenosyl-L-methionine</keyword>